<comment type="similarity">
    <text evidence="2">Belongs to the USE1 family.</text>
</comment>
<dbReference type="GO" id="GO:0015031">
    <property type="term" value="P:protein transport"/>
    <property type="evidence" value="ECO:0007669"/>
    <property type="project" value="UniProtKB-KW"/>
</dbReference>
<proteinExistence type="inferred from homology"/>
<keyword evidence="7" id="KW-0653">Protein transport</keyword>
<dbReference type="GO" id="GO:0006890">
    <property type="term" value="P:retrograde vesicle-mediated transport, Golgi to endoplasmic reticulum"/>
    <property type="evidence" value="ECO:0007669"/>
    <property type="project" value="TreeGrafter"/>
</dbReference>
<keyword evidence="8" id="KW-1133">Transmembrane helix</keyword>
<feature type="compositionally biased region" description="Basic and acidic residues" evidence="10">
    <location>
        <begin position="46"/>
        <end position="67"/>
    </location>
</feature>
<feature type="chain" id="PRO_5019272952" evidence="11">
    <location>
        <begin position="22"/>
        <end position="187"/>
    </location>
</feature>
<evidence type="ECO:0000256" key="2">
    <source>
        <dbReference type="ARBA" id="ARBA00007891"/>
    </source>
</evidence>
<dbReference type="Pfam" id="PF09753">
    <property type="entry name" value="Use1"/>
    <property type="match status" value="1"/>
</dbReference>
<evidence type="ECO:0000256" key="7">
    <source>
        <dbReference type="ARBA" id="ARBA00022927"/>
    </source>
</evidence>
<keyword evidence="11" id="KW-0732">Signal</keyword>
<evidence type="ECO:0000256" key="10">
    <source>
        <dbReference type="SAM" id="MobiDB-lite"/>
    </source>
</evidence>
<evidence type="ECO:0000256" key="11">
    <source>
        <dbReference type="SAM" id="SignalP"/>
    </source>
</evidence>
<keyword evidence="3" id="KW-0813">Transport</keyword>
<feature type="region of interest" description="Disordered" evidence="10">
    <location>
        <begin position="44"/>
        <end position="102"/>
    </location>
</feature>
<evidence type="ECO:0000256" key="8">
    <source>
        <dbReference type="ARBA" id="ARBA00022989"/>
    </source>
</evidence>
<dbReference type="Proteomes" id="UP000289340">
    <property type="component" value="Chromosome 17"/>
</dbReference>
<evidence type="ECO:0000256" key="1">
    <source>
        <dbReference type="ARBA" id="ARBA00004163"/>
    </source>
</evidence>
<dbReference type="GO" id="GO:0031201">
    <property type="term" value="C:SNARE complex"/>
    <property type="evidence" value="ECO:0007669"/>
    <property type="project" value="TreeGrafter"/>
</dbReference>
<name>A0A445G2J1_GLYSO</name>
<keyword evidence="9" id="KW-0472">Membrane</keyword>
<gene>
    <name evidence="12" type="ORF">D0Y65_044984</name>
</gene>
<dbReference type="PANTHER" id="PTHR13050:SF7">
    <property type="entry name" value="VESICLE TRANSPORT PROTEIN USE1"/>
    <property type="match status" value="1"/>
</dbReference>
<dbReference type="AlphaFoldDB" id="A0A445G2J1"/>
<comment type="subcellular location">
    <subcellularLocation>
        <location evidence="1">Endoplasmic reticulum membrane</location>
        <topology evidence="1">Single-pass type IV membrane protein</topology>
    </subcellularLocation>
</comment>
<feature type="signal peptide" evidence="11">
    <location>
        <begin position="1"/>
        <end position="21"/>
    </location>
</feature>
<sequence>MYVHSFACIYALFWLCRISKAVLNDYSEKIEAIASKLVNRVSDPPVPKKDFERNSVKENSSETEETKQILLSSGLRRRPVPASSTEDRAHEPAETGHTSPVKLDATAHAHIEKHRKLQDDLTDEMVVLAKQLKESSLMMSQSLQNTEKVSNLIFSFNPACLTAKRLYEMMMQNVSYFSIVRVKEGEC</sequence>
<evidence type="ECO:0000313" key="13">
    <source>
        <dbReference type="Proteomes" id="UP000289340"/>
    </source>
</evidence>
<evidence type="ECO:0000256" key="6">
    <source>
        <dbReference type="ARBA" id="ARBA00022892"/>
    </source>
</evidence>
<dbReference type="GO" id="GO:0005789">
    <property type="term" value="C:endoplasmic reticulum membrane"/>
    <property type="evidence" value="ECO:0007669"/>
    <property type="project" value="UniProtKB-SubCell"/>
</dbReference>
<evidence type="ECO:0000256" key="9">
    <source>
        <dbReference type="ARBA" id="ARBA00023136"/>
    </source>
</evidence>
<dbReference type="PANTHER" id="PTHR13050">
    <property type="entry name" value="USE1-LIKE PROTEIN"/>
    <property type="match status" value="1"/>
</dbReference>
<keyword evidence="4" id="KW-0812">Transmembrane</keyword>
<protein>
    <submittedName>
        <fullName evidence="12">Uncharacterized protein</fullName>
    </submittedName>
</protein>
<organism evidence="12 13">
    <name type="scientific">Glycine soja</name>
    <name type="common">Wild soybean</name>
    <dbReference type="NCBI Taxonomy" id="3848"/>
    <lineage>
        <taxon>Eukaryota</taxon>
        <taxon>Viridiplantae</taxon>
        <taxon>Streptophyta</taxon>
        <taxon>Embryophyta</taxon>
        <taxon>Tracheophyta</taxon>
        <taxon>Spermatophyta</taxon>
        <taxon>Magnoliopsida</taxon>
        <taxon>eudicotyledons</taxon>
        <taxon>Gunneridae</taxon>
        <taxon>Pentapetalae</taxon>
        <taxon>rosids</taxon>
        <taxon>fabids</taxon>
        <taxon>Fabales</taxon>
        <taxon>Fabaceae</taxon>
        <taxon>Papilionoideae</taxon>
        <taxon>50 kb inversion clade</taxon>
        <taxon>NPAAA clade</taxon>
        <taxon>indigoferoid/millettioid clade</taxon>
        <taxon>Phaseoleae</taxon>
        <taxon>Glycine</taxon>
        <taxon>Glycine subgen. Soja</taxon>
    </lineage>
</organism>
<accession>A0A445G2J1</accession>
<dbReference type="InterPro" id="IPR019150">
    <property type="entry name" value="Vesicle_transport_protein_Use1"/>
</dbReference>
<evidence type="ECO:0000256" key="3">
    <source>
        <dbReference type="ARBA" id="ARBA00022448"/>
    </source>
</evidence>
<comment type="caution">
    <text evidence="12">The sequence shown here is derived from an EMBL/GenBank/DDBJ whole genome shotgun (WGS) entry which is preliminary data.</text>
</comment>
<evidence type="ECO:0000256" key="4">
    <source>
        <dbReference type="ARBA" id="ARBA00022692"/>
    </source>
</evidence>
<evidence type="ECO:0000256" key="5">
    <source>
        <dbReference type="ARBA" id="ARBA00022824"/>
    </source>
</evidence>
<dbReference type="EMBL" id="QZWG01000017">
    <property type="protein sequence ID" value="RZB55420.1"/>
    <property type="molecule type" value="Genomic_DNA"/>
</dbReference>
<keyword evidence="5" id="KW-0256">Endoplasmic reticulum</keyword>
<evidence type="ECO:0000313" key="12">
    <source>
        <dbReference type="EMBL" id="RZB55420.1"/>
    </source>
</evidence>
<dbReference type="GO" id="GO:0005484">
    <property type="term" value="F:SNAP receptor activity"/>
    <property type="evidence" value="ECO:0007669"/>
    <property type="project" value="TreeGrafter"/>
</dbReference>
<feature type="compositionally biased region" description="Basic and acidic residues" evidence="10">
    <location>
        <begin position="85"/>
        <end position="94"/>
    </location>
</feature>
<keyword evidence="13" id="KW-1185">Reference proteome</keyword>
<keyword evidence="6" id="KW-0931">ER-Golgi transport</keyword>
<reference evidence="12 13" key="1">
    <citation type="submission" date="2018-09" db="EMBL/GenBank/DDBJ databases">
        <title>A high-quality reference genome of wild soybean provides a powerful tool to mine soybean genomes.</title>
        <authorList>
            <person name="Xie M."/>
            <person name="Chung C.Y.L."/>
            <person name="Li M.-W."/>
            <person name="Wong F.-L."/>
            <person name="Chan T.-F."/>
            <person name="Lam H.-M."/>
        </authorList>
    </citation>
    <scope>NUCLEOTIDE SEQUENCE [LARGE SCALE GENOMIC DNA]</scope>
    <source>
        <strain evidence="13">cv. W05</strain>
        <tissue evidence="12">Hypocotyl of etiolated seedlings</tissue>
    </source>
</reference>